<evidence type="ECO:0000313" key="2">
    <source>
        <dbReference type="EMBL" id="MXQ65762.1"/>
    </source>
</evidence>
<evidence type="ECO:0000313" key="3">
    <source>
        <dbReference type="Proteomes" id="UP000431901"/>
    </source>
</evidence>
<dbReference type="EMBL" id="WUTW01000003">
    <property type="protein sequence ID" value="MXQ65762.1"/>
    <property type="molecule type" value="Genomic_DNA"/>
</dbReference>
<dbReference type="Pfam" id="PF00196">
    <property type="entry name" value="GerE"/>
    <property type="match status" value="1"/>
</dbReference>
<dbReference type="RefSeq" id="WP_161103987.1">
    <property type="nucleotide sequence ID" value="NZ_WUTW01000003.1"/>
</dbReference>
<dbReference type="InterPro" id="IPR000792">
    <property type="entry name" value="Tscrpt_reg_LuxR_C"/>
</dbReference>
<accession>A0A6I4WGM8</accession>
<name>A0A6I4WGM8_9ACTN</name>
<reference evidence="2 3" key="1">
    <citation type="submission" date="2019-12" db="EMBL/GenBank/DDBJ databases">
        <title>Nocardia macrotermitis sp. nov. and Nocardia aurantia sp. nov., isolated from the gut of the fungus growing-termite Macrotermes natalensis.</title>
        <authorList>
            <person name="Christine B."/>
            <person name="Rene B."/>
        </authorList>
    </citation>
    <scope>NUCLEOTIDE SEQUENCE [LARGE SCALE GENOMIC DNA]</scope>
    <source>
        <strain evidence="2 3">DSM 102126</strain>
    </source>
</reference>
<keyword evidence="3" id="KW-1185">Reference proteome</keyword>
<feature type="domain" description="HTH luxR-type" evidence="1">
    <location>
        <begin position="808"/>
        <end position="873"/>
    </location>
</feature>
<dbReference type="InterPro" id="IPR016032">
    <property type="entry name" value="Sig_transdc_resp-reg_C-effctor"/>
</dbReference>
<dbReference type="InterPro" id="IPR011990">
    <property type="entry name" value="TPR-like_helical_dom_sf"/>
</dbReference>
<protein>
    <submittedName>
        <fullName evidence="2">Helix-turn-helix transcriptional regulator</fullName>
    </submittedName>
</protein>
<dbReference type="InterPro" id="IPR036388">
    <property type="entry name" value="WH-like_DNA-bd_sf"/>
</dbReference>
<dbReference type="SUPFAM" id="SSF48452">
    <property type="entry name" value="TPR-like"/>
    <property type="match status" value="1"/>
</dbReference>
<dbReference type="Proteomes" id="UP000431901">
    <property type="component" value="Unassembled WGS sequence"/>
</dbReference>
<comment type="caution">
    <text evidence="2">The sequence shown here is derived from an EMBL/GenBank/DDBJ whole genome shotgun (WGS) entry which is preliminary data.</text>
</comment>
<dbReference type="SMART" id="SM00421">
    <property type="entry name" value="HTH_LUXR"/>
    <property type="match status" value="1"/>
</dbReference>
<dbReference type="InterPro" id="IPR027417">
    <property type="entry name" value="P-loop_NTPase"/>
</dbReference>
<dbReference type="Gene3D" id="1.25.40.10">
    <property type="entry name" value="Tetratricopeptide repeat domain"/>
    <property type="match status" value="1"/>
</dbReference>
<dbReference type="OrthoDB" id="3796539at2"/>
<dbReference type="PRINTS" id="PR00038">
    <property type="entry name" value="HTHLUXR"/>
</dbReference>
<sequence length="877" mass="90139">MTRAGLVDRAAAAARAVVWGPWGYGRSWLLDALAERVPGPVVRISGQPDGPYGAVAELLAGLAAAGLAPPAPTGPLRAVTDALVRRAAPPAGGWDPVAVRLALAAALKAAPGARILVDDAQRLHDADVGILAGVLSSVPARVTATEPRPGNALRLCGPRAARLLLPPLTVDDVAALLETHGLPAAWATRAHRACGGNPRLAVALAESLAAGAPGPARMPAPPSHALDAAADGLARLAADVRATLTAAALVRRPTAAVLHRAGYWDAAVHLEAAARAGVVAAEDDGTVRFTAGLFAAALVRDAGDTRPVHAALAGAVEDPVQAVRHRLLARDGFDAALAAEADRAAAVARSRGRREPAGELALLAARRTPPGEDGARRARLRAAAADAAAGGSAELARRVGAAVEAASAGRAERVAALLAAVDAGGQALHELDDVLAAATAAAGDDPVLAAAVQLRTAVRHNLGGDPGRARTAAARSVDLARRGGDRAGEATALTMLARMERITGDPAAARTLAAALALDVPVEAIGVQRCPQYLAARHAVFDDRLDEARDRLLALLPAAERRGDAEDLEEVLRSLAEVDVRRGACARALDWSDRAVGVCAAAGLSPGPAWYTAAVAQTAGGDLDRAADLARRAVRSSRREHDLVFLPRGLLALGSAHLMAGRAADAVTALREVAELETRQRVADPRVLRWRPELAEALTAAGATAEAESVLAALDPHPAVERAAALCAAARGRHDEAAVRLRAGAAGFTALGMPVEAGRTLLAAGRVERARRRRAAARAHFEHAADLFDTARARPWSRLAGALLDRPAASAGAALTETERRLAVLVAAGATNQEAAQRLFLSVKTVEGTLSRIYRKLDVRSRTELAGALGRDEAARA</sequence>
<gene>
    <name evidence="2" type="ORF">GQ466_17190</name>
</gene>
<dbReference type="SUPFAM" id="SSF46894">
    <property type="entry name" value="C-terminal effector domain of the bipartite response regulators"/>
    <property type="match status" value="1"/>
</dbReference>
<dbReference type="AlphaFoldDB" id="A0A6I4WGM8"/>
<proteinExistence type="predicted"/>
<dbReference type="SUPFAM" id="SSF52540">
    <property type="entry name" value="P-loop containing nucleoside triphosphate hydrolases"/>
    <property type="match status" value="1"/>
</dbReference>
<organism evidence="2 3">
    <name type="scientific">Actinomadura rayongensis</name>
    <dbReference type="NCBI Taxonomy" id="1429076"/>
    <lineage>
        <taxon>Bacteria</taxon>
        <taxon>Bacillati</taxon>
        <taxon>Actinomycetota</taxon>
        <taxon>Actinomycetes</taxon>
        <taxon>Streptosporangiales</taxon>
        <taxon>Thermomonosporaceae</taxon>
        <taxon>Actinomadura</taxon>
    </lineage>
</organism>
<dbReference type="GO" id="GO:0003677">
    <property type="term" value="F:DNA binding"/>
    <property type="evidence" value="ECO:0007669"/>
    <property type="project" value="InterPro"/>
</dbReference>
<dbReference type="PROSITE" id="PS50043">
    <property type="entry name" value="HTH_LUXR_2"/>
    <property type="match status" value="1"/>
</dbReference>
<evidence type="ECO:0000259" key="1">
    <source>
        <dbReference type="PROSITE" id="PS50043"/>
    </source>
</evidence>
<dbReference type="Gene3D" id="1.10.10.10">
    <property type="entry name" value="Winged helix-like DNA-binding domain superfamily/Winged helix DNA-binding domain"/>
    <property type="match status" value="1"/>
</dbReference>
<dbReference type="CDD" id="cd06170">
    <property type="entry name" value="LuxR_C_like"/>
    <property type="match status" value="1"/>
</dbReference>
<dbReference type="GO" id="GO:0006355">
    <property type="term" value="P:regulation of DNA-templated transcription"/>
    <property type="evidence" value="ECO:0007669"/>
    <property type="project" value="InterPro"/>
</dbReference>